<evidence type="ECO:0000259" key="11">
    <source>
        <dbReference type="PROSITE" id="PS50262"/>
    </source>
</evidence>
<feature type="transmembrane region" description="Helical" evidence="10">
    <location>
        <begin position="73"/>
        <end position="93"/>
    </location>
</feature>
<comment type="subcellular location">
    <subcellularLocation>
        <location evidence="1">Membrane</location>
        <topology evidence="1">Multi-pass membrane protein</topology>
    </subcellularLocation>
</comment>
<dbReference type="Proteomes" id="UP000515150">
    <property type="component" value="Chromosome 5"/>
</dbReference>
<comment type="similarity">
    <text evidence="9">Belongs to the G-protein coupled receptor 1 family.</text>
</comment>
<evidence type="ECO:0000313" key="13">
    <source>
        <dbReference type="RefSeq" id="XP_055365253.1"/>
    </source>
</evidence>
<feature type="domain" description="G-protein coupled receptors family 1 profile" evidence="11">
    <location>
        <begin position="113"/>
        <end position="277"/>
    </location>
</feature>
<evidence type="ECO:0000256" key="4">
    <source>
        <dbReference type="ARBA" id="ARBA00023040"/>
    </source>
</evidence>
<keyword evidence="7" id="KW-0325">Glycoprotein</keyword>
<dbReference type="AlphaFoldDB" id="A0A9W2XU43"/>
<evidence type="ECO:0000256" key="9">
    <source>
        <dbReference type="RuleBase" id="RU000688"/>
    </source>
</evidence>
<dbReference type="InterPro" id="IPR017452">
    <property type="entry name" value="GPCR_Rhodpsn_7TM"/>
</dbReference>
<feature type="transmembrane region" description="Helical" evidence="10">
    <location>
        <begin position="177"/>
        <end position="202"/>
    </location>
</feature>
<evidence type="ECO:0000256" key="6">
    <source>
        <dbReference type="ARBA" id="ARBA00023170"/>
    </source>
</evidence>
<dbReference type="GO" id="GO:0035025">
    <property type="term" value="P:positive regulation of Rho protein signal transduction"/>
    <property type="evidence" value="ECO:0007669"/>
    <property type="project" value="TreeGrafter"/>
</dbReference>
<name>A0A9W2XU43_BETSP</name>
<evidence type="ECO:0000256" key="5">
    <source>
        <dbReference type="ARBA" id="ARBA00023136"/>
    </source>
</evidence>
<dbReference type="OrthoDB" id="5961704at2759"/>
<dbReference type="GeneID" id="129604183"/>
<evidence type="ECO:0000256" key="10">
    <source>
        <dbReference type="SAM" id="Phobius"/>
    </source>
</evidence>
<evidence type="ECO:0000313" key="12">
    <source>
        <dbReference type="Proteomes" id="UP000515150"/>
    </source>
</evidence>
<keyword evidence="3 10" id="KW-1133">Transmembrane helix</keyword>
<keyword evidence="12" id="KW-1185">Reference proteome</keyword>
<feature type="transmembrane region" description="Helical" evidence="10">
    <location>
        <begin position="214"/>
        <end position="235"/>
    </location>
</feature>
<feature type="transmembrane region" description="Helical" evidence="10">
    <location>
        <begin position="33"/>
        <end position="61"/>
    </location>
</feature>
<dbReference type="PANTHER" id="PTHR24232">
    <property type="entry name" value="G-PROTEIN COUPLED RECEPTOR"/>
    <property type="match status" value="1"/>
</dbReference>
<gene>
    <name evidence="13" type="primary">LOC129604183</name>
</gene>
<dbReference type="PRINTS" id="PR00237">
    <property type="entry name" value="GPCRRHODOPSN"/>
</dbReference>
<keyword evidence="6 9" id="KW-0675">Receptor</keyword>
<protein>
    <submittedName>
        <fullName evidence="13">Ovarian cancer G-protein coupled receptor 1-like</fullName>
    </submittedName>
</protein>
<dbReference type="PROSITE" id="PS50262">
    <property type="entry name" value="G_PROTEIN_RECEP_F1_2"/>
    <property type="match status" value="1"/>
</dbReference>
<dbReference type="PROSITE" id="PS00237">
    <property type="entry name" value="G_PROTEIN_RECEP_F1_1"/>
    <property type="match status" value="1"/>
</dbReference>
<dbReference type="GO" id="GO:0005886">
    <property type="term" value="C:plasma membrane"/>
    <property type="evidence" value="ECO:0007669"/>
    <property type="project" value="TreeGrafter"/>
</dbReference>
<dbReference type="InterPro" id="IPR000276">
    <property type="entry name" value="GPCR_Rhodpsn"/>
</dbReference>
<evidence type="ECO:0000256" key="3">
    <source>
        <dbReference type="ARBA" id="ARBA00022989"/>
    </source>
</evidence>
<feature type="transmembrane region" description="Helical" evidence="10">
    <location>
        <begin position="144"/>
        <end position="165"/>
    </location>
</feature>
<dbReference type="Gene3D" id="1.20.1070.10">
    <property type="entry name" value="Rhodopsin 7-helix transmembrane proteins"/>
    <property type="match status" value="1"/>
</dbReference>
<feature type="transmembrane region" description="Helical" evidence="10">
    <location>
        <begin position="105"/>
        <end position="123"/>
    </location>
</feature>
<keyword evidence="2 9" id="KW-0812">Transmembrane</keyword>
<sequence>MNLSNVNDTWWTLMDTDNKSIHEVDSETEFEPYYYYGILEVSTWSIAIVGLVLTPVAIYAVSSLVKKGNVAPIFVVNLLVSDIIQLCAMMLWLTGDANAYFTGEITYVIGLVASVGFMLCIALERYLLIVWPLWYRTRRTVKMSLLLCAVVWTLPLFYFLFFILMDSDQHFKLSRNITGVLFLLPLPLLVFFLVGTLRALSASISVRAEEKRRIVGLLVLVLLIYTLLFLPRIISYLVQYSGYELPLAGKILIELNPVADLFLYIFLRKGAVNQVWFCLCCCRKNRTNRQSSSGLNDGDAVTSL</sequence>
<evidence type="ECO:0000256" key="2">
    <source>
        <dbReference type="ARBA" id="ARBA00022692"/>
    </source>
</evidence>
<organism evidence="12 13">
    <name type="scientific">Betta splendens</name>
    <name type="common">Siamese fighting fish</name>
    <dbReference type="NCBI Taxonomy" id="158456"/>
    <lineage>
        <taxon>Eukaryota</taxon>
        <taxon>Metazoa</taxon>
        <taxon>Chordata</taxon>
        <taxon>Craniata</taxon>
        <taxon>Vertebrata</taxon>
        <taxon>Euteleostomi</taxon>
        <taxon>Actinopterygii</taxon>
        <taxon>Neopterygii</taxon>
        <taxon>Teleostei</taxon>
        <taxon>Neoteleostei</taxon>
        <taxon>Acanthomorphata</taxon>
        <taxon>Anabantaria</taxon>
        <taxon>Anabantiformes</taxon>
        <taxon>Anabantoidei</taxon>
        <taxon>Osphronemidae</taxon>
        <taxon>Betta</taxon>
    </lineage>
</organism>
<reference evidence="13" key="1">
    <citation type="submission" date="2025-08" db="UniProtKB">
        <authorList>
            <consortium name="RefSeq"/>
        </authorList>
    </citation>
    <scope>IDENTIFICATION</scope>
</reference>
<keyword evidence="5 10" id="KW-0472">Membrane</keyword>
<accession>A0A9W2XU43</accession>
<dbReference type="GO" id="GO:0004930">
    <property type="term" value="F:G protein-coupled receptor activity"/>
    <property type="evidence" value="ECO:0007669"/>
    <property type="project" value="UniProtKB-KW"/>
</dbReference>
<dbReference type="RefSeq" id="XP_055365253.1">
    <property type="nucleotide sequence ID" value="XM_055509278.1"/>
</dbReference>
<dbReference type="GO" id="GO:0007200">
    <property type="term" value="P:phospholipase C-activating G protein-coupled receptor signaling pathway"/>
    <property type="evidence" value="ECO:0007669"/>
    <property type="project" value="TreeGrafter"/>
</dbReference>
<keyword evidence="4 9" id="KW-0297">G-protein coupled receptor</keyword>
<evidence type="ECO:0000256" key="1">
    <source>
        <dbReference type="ARBA" id="ARBA00004141"/>
    </source>
</evidence>
<keyword evidence="8 9" id="KW-0807">Transducer</keyword>
<evidence type="ECO:0000256" key="8">
    <source>
        <dbReference type="ARBA" id="ARBA00023224"/>
    </source>
</evidence>
<dbReference type="KEGG" id="bspl:129604183"/>
<dbReference type="PANTHER" id="PTHR24232:SF85">
    <property type="entry name" value="G-PROTEIN COUPLED RECEPTOR 4"/>
    <property type="match status" value="1"/>
</dbReference>
<dbReference type="SUPFAM" id="SSF81321">
    <property type="entry name" value="Family A G protein-coupled receptor-like"/>
    <property type="match status" value="1"/>
</dbReference>
<dbReference type="Pfam" id="PF00001">
    <property type="entry name" value="7tm_1"/>
    <property type="match status" value="1"/>
</dbReference>
<evidence type="ECO:0000256" key="7">
    <source>
        <dbReference type="ARBA" id="ARBA00023180"/>
    </source>
</evidence>
<proteinExistence type="inferred from homology"/>